<dbReference type="Pfam" id="PF00392">
    <property type="entry name" value="GntR"/>
    <property type="match status" value="1"/>
</dbReference>
<dbReference type="Gene3D" id="3.40.640.10">
    <property type="entry name" value="Type I PLP-dependent aspartate aminotransferase-like (Major domain)"/>
    <property type="match status" value="1"/>
</dbReference>
<dbReference type="EMBL" id="CP081864">
    <property type="protein sequence ID" value="QZN95852.1"/>
    <property type="molecule type" value="Genomic_DNA"/>
</dbReference>
<dbReference type="Gene3D" id="3.90.1150.10">
    <property type="entry name" value="Aspartate Aminotransferase, domain 1"/>
    <property type="match status" value="1"/>
</dbReference>
<dbReference type="InterPro" id="IPR036390">
    <property type="entry name" value="WH_DNA-bd_sf"/>
</dbReference>
<dbReference type="PROSITE" id="PS50949">
    <property type="entry name" value="HTH_GNTR"/>
    <property type="match status" value="1"/>
</dbReference>
<dbReference type="InterPro" id="IPR015424">
    <property type="entry name" value="PyrdxlP-dep_Trfase"/>
</dbReference>
<keyword evidence="3" id="KW-0805">Transcription regulation</keyword>
<dbReference type="PANTHER" id="PTHR46577:SF1">
    <property type="entry name" value="HTH-TYPE TRANSCRIPTIONAL REGULATORY PROTEIN GABR"/>
    <property type="match status" value="1"/>
</dbReference>
<dbReference type="InterPro" id="IPR036388">
    <property type="entry name" value="WH-like_DNA-bd_sf"/>
</dbReference>
<evidence type="ECO:0000256" key="1">
    <source>
        <dbReference type="ARBA" id="ARBA00005384"/>
    </source>
</evidence>
<evidence type="ECO:0000256" key="2">
    <source>
        <dbReference type="ARBA" id="ARBA00022898"/>
    </source>
</evidence>
<reference evidence="7 8" key="1">
    <citation type="submission" date="2021-08" db="EMBL/GenBank/DDBJ databases">
        <title>Culture and genomic analysis of Symbiopectobacterium purcellii sp. nov. gen. nov., isolated from the leafhopper Empoasca decipiens.</title>
        <authorList>
            <person name="Nadal-Jimenez P."/>
            <person name="Siozios S."/>
            <person name="Halliday N."/>
            <person name="Camara M."/>
            <person name="Hurst G.D.D."/>
        </authorList>
    </citation>
    <scope>NUCLEOTIDE SEQUENCE [LARGE SCALE GENOMIC DNA]</scope>
    <source>
        <strain evidence="7 8">SyEd1</strain>
    </source>
</reference>
<dbReference type="RefSeq" id="WP_222158924.1">
    <property type="nucleotide sequence ID" value="NZ_CP081864.1"/>
</dbReference>
<dbReference type="Proteomes" id="UP000825886">
    <property type="component" value="Chromosome"/>
</dbReference>
<keyword evidence="2" id="KW-0663">Pyridoxal phosphate</keyword>
<keyword evidence="7" id="KW-0032">Aminotransferase</keyword>
<dbReference type="SUPFAM" id="SSF46785">
    <property type="entry name" value="Winged helix' DNA-binding domain"/>
    <property type="match status" value="1"/>
</dbReference>
<evidence type="ECO:0000256" key="3">
    <source>
        <dbReference type="ARBA" id="ARBA00023015"/>
    </source>
</evidence>
<evidence type="ECO:0000256" key="4">
    <source>
        <dbReference type="ARBA" id="ARBA00023125"/>
    </source>
</evidence>
<dbReference type="GO" id="GO:0008483">
    <property type="term" value="F:transaminase activity"/>
    <property type="evidence" value="ECO:0007669"/>
    <property type="project" value="UniProtKB-KW"/>
</dbReference>
<proteinExistence type="inferred from homology"/>
<dbReference type="InterPro" id="IPR051446">
    <property type="entry name" value="HTH_trans_reg/aminotransferase"/>
</dbReference>
<evidence type="ECO:0000313" key="7">
    <source>
        <dbReference type="EMBL" id="QZN95852.1"/>
    </source>
</evidence>
<dbReference type="PANTHER" id="PTHR46577">
    <property type="entry name" value="HTH-TYPE TRANSCRIPTIONAL REGULATORY PROTEIN GABR"/>
    <property type="match status" value="1"/>
</dbReference>
<evidence type="ECO:0000259" key="6">
    <source>
        <dbReference type="PROSITE" id="PS50949"/>
    </source>
</evidence>
<evidence type="ECO:0000256" key="5">
    <source>
        <dbReference type="ARBA" id="ARBA00023163"/>
    </source>
</evidence>
<dbReference type="InterPro" id="IPR015421">
    <property type="entry name" value="PyrdxlP-dep_Trfase_major"/>
</dbReference>
<sequence length="477" mass="53676">MTRYQHLAALLAQRIEQGLYQNGERLPSVRTLSQEHGVSISTVQQAYHVLESQQLILPQPRSGYYVAPRKAHPPVPGLTRPAQRPVEISQWDSVRELFSPNPERNLYNLGGGGPDVSQSSIKPLWKSLTRFCQRQDLRVLNYGNMYGAPELREQIARLALDSDCQLAAEDIVITTGCQEALFTALRSLCREGDIVAVESPTFPGTLQTLRGLGIKVVEIPTDAVTGISLEALQLALEQWPIKAVMLVPSCNNPLGFYMPDARKKALIVLAQQFDIAIIEDDAYGELAYEYPRPRTIKSFDSDGRVLLCSSFSKSFAPGLRVGWIAPGRYLERVLHTKYTSTGYAVTHTQLAVAEFIRQGHYQPHVRRMRAYYKSNLDTFTCWVRRYFPCGICVSRPQGGFLMWIEFPETFDTLRLNSLLRQSGIQIASGSLFSASGKYRNCMRVHYGLPLTDEMQQMLRVIGEQAEHLLHEDTVSGH</sequence>
<dbReference type="Gene3D" id="1.10.10.10">
    <property type="entry name" value="Winged helix-like DNA-binding domain superfamily/Winged helix DNA-binding domain"/>
    <property type="match status" value="1"/>
</dbReference>
<dbReference type="SUPFAM" id="SSF53383">
    <property type="entry name" value="PLP-dependent transferases"/>
    <property type="match status" value="1"/>
</dbReference>
<dbReference type="CDD" id="cd00609">
    <property type="entry name" value="AAT_like"/>
    <property type="match status" value="1"/>
</dbReference>
<keyword evidence="4" id="KW-0238">DNA-binding</keyword>
<dbReference type="InterPro" id="IPR004839">
    <property type="entry name" value="Aminotransferase_I/II_large"/>
</dbReference>
<name>A0ABX9AKY9_9ENTR</name>
<evidence type="ECO:0000313" key="8">
    <source>
        <dbReference type="Proteomes" id="UP000825886"/>
    </source>
</evidence>
<comment type="similarity">
    <text evidence="1">In the C-terminal section; belongs to the class-I pyridoxal-phosphate-dependent aminotransferase family.</text>
</comment>
<feature type="domain" description="HTH gntR-type" evidence="6">
    <location>
        <begin position="1"/>
        <end position="69"/>
    </location>
</feature>
<protein>
    <submittedName>
        <fullName evidence="7">PLP-dependent aminotransferase family protein</fullName>
    </submittedName>
</protein>
<dbReference type="SMART" id="SM00345">
    <property type="entry name" value="HTH_GNTR"/>
    <property type="match status" value="1"/>
</dbReference>
<keyword evidence="5" id="KW-0804">Transcription</keyword>
<dbReference type="CDD" id="cd07377">
    <property type="entry name" value="WHTH_GntR"/>
    <property type="match status" value="1"/>
</dbReference>
<organism evidence="7 8">
    <name type="scientific">Symbiopectobacterium purcellii</name>
    <dbReference type="NCBI Taxonomy" id="2871826"/>
    <lineage>
        <taxon>Bacteria</taxon>
        <taxon>Pseudomonadati</taxon>
        <taxon>Pseudomonadota</taxon>
        <taxon>Gammaproteobacteria</taxon>
        <taxon>Enterobacterales</taxon>
        <taxon>Enterobacteriaceae</taxon>
    </lineage>
</organism>
<dbReference type="InterPro" id="IPR015422">
    <property type="entry name" value="PyrdxlP-dep_Trfase_small"/>
</dbReference>
<gene>
    <name evidence="7" type="ORF">K6K13_22495</name>
</gene>
<keyword evidence="7" id="KW-0808">Transferase</keyword>
<keyword evidence="8" id="KW-1185">Reference proteome</keyword>
<dbReference type="InterPro" id="IPR000524">
    <property type="entry name" value="Tscrpt_reg_HTH_GntR"/>
</dbReference>
<dbReference type="Pfam" id="PF00155">
    <property type="entry name" value="Aminotran_1_2"/>
    <property type="match status" value="1"/>
</dbReference>
<accession>A0ABX9AKY9</accession>